<comment type="subcellular location">
    <subcellularLocation>
        <location evidence="1">Nucleus</location>
    </subcellularLocation>
</comment>
<evidence type="ECO:0000256" key="3">
    <source>
        <dbReference type="ARBA" id="ARBA00022723"/>
    </source>
</evidence>
<accession>A0AAW0I9B5</accession>
<evidence type="ECO:0000256" key="11">
    <source>
        <dbReference type="PROSITE-ProRule" id="PRU00042"/>
    </source>
</evidence>
<dbReference type="SMART" id="SM00349">
    <property type="entry name" value="KRAB"/>
    <property type="match status" value="1"/>
</dbReference>
<dbReference type="InterPro" id="IPR036051">
    <property type="entry name" value="KRAB_dom_sf"/>
</dbReference>
<evidence type="ECO:0000313" key="16">
    <source>
        <dbReference type="Proteomes" id="UP001488838"/>
    </source>
</evidence>
<dbReference type="InterPro" id="IPR013087">
    <property type="entry name" value="Znf_C2H2_type"/>
</dbReference>
<dbReference type="PANTHER" id="PTHR24381">
    <property type="entry name" value="ZINC FINGER PROTEIN"/>
    <property type="match status" value="1"/>
</dbReference>
<protein>
    <submittedName>
        <fullName evidence="15">Uncharacterized protein</fullName>
    </submittedName>
</protein>
<name>A0AAW0I9B5_MYOGA</name>
<evidence type="ECO:0000313" key="15">
    <source>
        <dbReference type="EMBL" id="KAK7810990.1"/>
    </source>
</evidence>
<evidence type="ECO:0000256" key="6">
    <source>
        <dbReference type="ARBA" id="ARBA00022833"/>
    </source>
</evidence>
<dbReference type="CDD" id="cd07765">
    <property type="entry name" value="KRAB_A-box"/>
    <property type="match status" value="1"/>
</dbReference>
<dbReference type="FunFam" id="3.30.160.60:FF:000184">
    <property type="entry name" value="Zinc finger protein 333"/>
    <property type="match status" value="2"/>
</dbReference>
<feature type="region of interest" description="Disordered" evidence="12">
    <location>
        <begin position="144"/>
        <end position="168"/>
    </location>
</feature>
<keyword evidence="6" id="KW-0862">Zinc</keyword>
<evidence type="ECO:0000256" key="5">
    <source>
        <dbReference type="ARBA" id="ARBA00022771"/>
    </source>
</evidence>
<dbReference type="FunFam" id="3.30.160.60:FF:001004">
    <property type="entry name" value="Zinc finger protein 426"/>
    <property type="match status" value="2"/>
</dbReference>
<keyword evidence="5 11" id="KW-0863">Zinc-finger</keyword>
<proteinExistence type="inferred from homology"/>
<evidence type="ECO:0000256" key="10">
    <source>
        <dbReference type="ARBA" id="ARBA00023242"/>
    </source>
</evidence>
<feature type="domain" description="C2H2-type" evidence="13">
    <location>
        <begin position="195"/>
        <end position="222"/>
    </location>
</feature>
<keyword evidence="16" id="KW-1185">Reference proteome</keyword>
<feature type="domain" description="C2H2-type" evidence="13">
    <location>
        <begin position="288"/>
        <end position="315"/>
    </location>
</feature>
<organism evidence="15 16">
    <name type="scientific">Myodes glareolus</name>
    <name type="common">Bank vole</name>
    <name type="synonym">Clethrionomys glareolus</name>
    <dbReference type="NCBI Taxonomy" id="447135"/>
    <lineage>
        <taxon>Eukaryota</taxon>
        <taxon>Metazoa</taxon>
        <taxon>Chordata</taxon>
        <taxon>Craniata</taxon>
        <taxon>Vertebrata</taxon>
        <taxon>Euteleostomi</taxon>
        <taxon>Mammalia</taxon>
        <taxon>Eutheria</taxon>
        <taxon>Euarchontoglires</taxon>
        <taxon>Glires</taxon>
        <taxon>Rodentia</taxon>
        <taxon>Myomorpha</taxon>
        <taxon>Muroidea</taxon>
        <taxon>Cricetidae</taxon>
        <taxon>Arvicolinae</taxon>
        <taxon>Myodes</taxon>
    </lineage>
</organism>
<dbReference type="GO" id="GO:0008270">
    <property type="term" value="F:zinc ion binding"/>
    <property type="evidence" value="ECO:0007669"/>
    <property type="project" value="UniProtKB-KW"/>
</dbReference>
<dbReference type="FunFam" id="3.30.160.60:FF:000240">
    <property type="entry name" value="Zinc finger protein 250"/>
    <property type="match status" value="1"/>
</dbReference>
<feature type="domain" description="KRAB" evidence="14">
    <location>
        <begin position="3"/>
        <end position="81"/>
    </location>
</feature>
<evidence type="ECO:0000256" key="12">
    <source>
        <dbReference type="SAM" id="MobiDB-lite"/>
    </source>
</evidence>
<comment type="similarity">
    <text evidence="2">Belongs to the krueppel C2H2-type zinc-finger protein family.</text>
</comment>
<keyword evidence="4" id="KW-0677">Repeat</keyword>
<reference evidence="15 16" key="1">
    <citation type="journal article" date="2023" name="bioRxiv">
        <title>Conserved and derived expression patterns and positive selection on dental genes reveal complex evolutionary context of ever-growing rodent molars.</title>
        <authorList>
            <person name="Calamari Z.T."/>
            <person name="Song A."/>
            <person name="Cohen E."/>
            <person name="Akter M."/>
            <person name="Roy R.D."/>
            <person name="Hallikas O."/>
            <person name="Christensen M.M."/>
            <person name="Li P."/>
            <person name="Marangoni P."/>
            <person name="Jernvall J."/>
            <person name="Klein O.D."/>
        </authorList>
    </citation>
    <scope>NUCLEOTIDE SEQUENCE [LARGE SCALE GENOMIC DNA]</scope>
    <source>
        <strain evidence="15">V071</strain>
    </source>
</reference>
<dbReference type="Gene3D" id="3.30.160.60">
    <property type="entry name" value="Classic Zinc Finger"/>
    <property type="match status" value="9"/>
</dbReference>
<dbReference type="PROSITE" id="PS50805">
    <property type="entry name" value="KRAB"/>
    <property type="match status" value="1"/>
</dbReference>
<evidence type="ECO:0000259" key="14">
    <source>
        <dbReference type="PROSITE" id="PS50805"/>
    </source>
</evidence>
<dbReference type="InterPro" id="IPR036236">
    <property type="entry name" value="Znf_C2H2_sf"/>
</dbReference>
<feature type="compositionally biased region" description="Polar residues" evidence="12">
    <location>
        <begin position="147"/>
        <end position="158"/>
    </location>
</feature>
<feature type="region of interest" description="Disordered" evidence="12">
    <location>
        <begin position="517"/>
        <end position="542"/>
    </location>
</feature>
<feature type="domain" description="C2H2-type" evidence="13">
    <location>
        <begin position="372"/>
        <end position="399"/>
    </location>
</feature>
<dbReference type="GO" id="GO:0005634">
    <property type="term" value="C:nucleus"/>
    <property type="evidence" value="ECO:0007669"/>
    <property type="project" value="UniProtKB-SubCell"/>
</dbReference>
<dbReference type="FunFam" id="3.30.160.60:FF:000052">
    <property type="entry name" value="zinc finger protein 546 isoform X1"/>
    <property type="match status" value="1"/>
</dbReference>
<evidence type="ECO:0000259" key="13">
    <source>
        <dbReference type="PROSITE" id="PS50157"/>
    </source>
</evidence>
<feature type="domain" description="C2H2-type" evidence="13">
    <location>
        <begin position="400"/>
        <end position="427"/>
    </location>
</feature>
<feature type="domain" description="C2H2-type" evidence="13">
    <location>
        <begin position="428"/>
        <end position="455"/>
    </location>
</feature>
<dbReference type="Pfam" id="PF13465">
    <property type="entry name" value="zf-H2C2_2"/>
    <property type="match status" value="1"/>
</dbReference>
<dbReference type="PANTHER" id="PTHR24381:SF427">
    <property type="entry name" value="ZINC FINGER PROTEIN 491"/>
    <property type="match status" value="1"/>
</dbReference>
<dbReference type="Pfam" id="PF00096">
    <property type="entry name" value="zf-C2H2"/>
    <property type="match status" value="6"/>
</dbReference>
<dbReference type="SUPFAM" id="SSF109640">
    <property type="entry name" value="KRAB domain (Kruppel-associated box)"/>
    <property type="match status" value="1"/>
</dbReference>
<sequence length="542" mass="61850">EPVTFEDVTVTFTQEEWALLDPSQKKLYKDVMQDTLRNLASLGNKLENQKVVNEYENLCRKLSSQLEEKFHDYKESLQCPEIFNCIPESSMNLKSCPGLATREKHVCGEGSIGRPSLVVPLNHQERQKPREDQDCGQKLYKHKGFEGSSSSPLSLQTHESAHSGGKPKNKNFKEDFLCLRSGQRNEDHDHAKKSYVCKPCGKCFSYLDFLKTHEKICCGKNTHVCELCGKGFVRIGYLIRHKITHTVEKSSVCNRGAKSYVCNQCRKTFSRSASLRRHTRIHTGEKPYVCKQCGKAFITSSNLQVHERTHTGEKPYVCKYCGDAFRLLIQLQKHEVIHTGVNPFVCKQCGKSFTCSSSLKIHGRIHTGEKPYVCDHCGKTFAYSSTLKTHERIHTGERPYVCKQCGKTFRYSFYIQRHEQIHKRERPYECKQCGKAFRYAFYIQIHERIHSNKRPYECKKCGKGFIYSSQLEIHGRTHTGERPYTTETIRTACAQLTRRVAALSAQQGTGPQLYQLHPAGPGQRGPAEYKVADSAAWKAGSP</sequence>
<comment type="caution">
    <text evidence="15">The sequence shown here is derived from an EMBL/GenBank/DDBJ whole genome shotgun (WGS) entry which is preliminary data.</text>
</comment>
<feature type="domain" description="C2H2-type" evidence="13">
    <location>
        <begin position="316"/>
        <end position="343"/>
    </location>
</feature>
<feature type="domain" description="C2H2-type" evidence="13">
    <location>
        <begin position="344"/>
        <end position="371"/>
    </location>
</feature>
<dbReference type="GO" id="GO:0000977">
    <property type="term" value="F:RNA polymerase II transcription regulatory region sequence-specific DNA binding"/>
    <property type="evidence" value="ECO:0007669"/>
    <property type="project" value="TreeGrafter"/>
</dbReference>
<evidence type="ECO:0000256" key="9">
    <source>
        <dbReference type="ARBA" id="ARBA00023163"/>
    </source>
</evidence>
<evidence type="ECO:0000256" key="2">
    <source>
        <dbReference type="ARBA" id="ARBA00006991"/>
    </source>
</evidence>
<keyword evidence="7" id="KW-0805">Transcription regulation</keyword>
<evidence type="ECO:0000256" key="4">
    <source>
        <dbReference type="ARBA" id="ARBA00022737"/>
    </source>
</evidence>
<gene>
    <name evidence="15" type="ORF">U0070_024168</name>
</gene>
<dbReference type="GO" id="GO:0000981">
    <property type="term" value="F:DNA-binding transcription factor activity, RNA polymerase II-specific"/>
    <property type="evidence" value="ECO:0007669"/>
    <property type="project" value="TreeGrafter"/>
</dbReference>
<keyword evidence="3" id="KW-0479">Metal-binding</keyword>
<keyword evidence="10" id="KW-0539">Nucleus</keyword>
<keyword evidence="8" id="KW-0238">DNA-binding</keyword>
<dbReference type="AlphaFoldDB" id="A0AAW0I9B5"/>
<dbReference type="FunFam" id="3.30.160.60:FF:001954">
    <property type="entry name" value="Zinc finger protein 787"/>
    <property type="match status" value="1"/>
</dbReference>
<dbReference type="SUPFAM" id="SSF57667">
    <property type="entry name" value="beta-beta-alpha zinc fingers"/>
    <property type="match status" value="5"/>
</dbReference>
<evidence type="ECO:0000256" key="1">
    <source>
        <dbReference type="ARBA" id="ARBA00004123"/>
    </source>
</evidence>
<feature type="domain" description="C2H2-type" evidence="13">
    <location>
        <begin position="456"/>
        <end position="483"/>
    </location>
</feature>
<dbReference type="Gene3D" id="6.10.140.140">
    <property type="match status" value="1"/>
</dbReference>
<feature type="domain" description="C2H2-type" evidence="13">
    <location>
        <begin position="223"/>
        <end position="250"/>
    </location>
</feature>
<dbReference type="PROSITE" id="PS50157">
    <property type="entry name" value="ZINC_FINGER_C2H2_2"/>
    <property type="match status" value="10"/>
</dbReference>
<feature type="non-terminal residue" evidence="15">
    <location>
        <position position="1"/>
    </location>
</feature>
<evidence type="ECO:0000256" key="7">
    <source>
        <dbReference type="ARBA" id="ARBA00023015"/>
    </source>
</evidence>
<keyword evidence="9" id="KW-0804">Transcription</keyword>
<dbReference type="Proteomes" id="UP001488838">
    <property type="component" value="Unassembled WGS sequence"/>
</dbReference>
<feature type="domain" description="C2H2-type" evidence="13">
    <location>
        <begin position="260"/>
        <end position="287"/>
    </location>
</feature>
<dbReference type="FunFam" id="3.30.160.60:FF:002254">
    <property type="entry name" value="Zinc finger protein 540"/>
    <property type="match status" value="1"/>
</dbReference>
<dbReference type="PROSITE" id="PS00028">
    <property type="entry name" value="ZINC_FINGER_C2H2_1"/>
    <property type="match status" value="9"/>
</dbReference>
<dbReference type="Pfam" id="PF01352">
    <property type="entry name" value="KRAB"/>
    <property type="match status" value="1"/>
</dbReference>
<dbReference type="InterPro" id="IPR001909">
    <property type="entry name" value="KRAB"/>
</dbReference>
<dbReference type="EMBL" id="JBBHLL010000183">
    <property type="protein sequence ID" value="KAK7810990.1"/>
    <property type="molecule type" value="Genomic_DNA"/>
</dbReference>
<evidence type="ECO:0000256" key="8">
    <source>
        <dbReference type="ARBA" id="ARBA00023125"/>
    </source>
</evidence>
<dbReference type="SMART" id="SM00355">
    <property type="entry name" value="ZnF_C2H2"/>
    <property type="match status" value="10"/>
</dbReference>